<protein>
    <recommendedName>
        <fullName evidence="8">Cardiolipin synthase</fullName>
        <ecNumber evidence="8">2.7.8.-</ecNumber>
    </recommendedName>
</protein>
<feature type="domain" description="PLD phosphodiesterase" evidence="10">
    <location>
        <begin position="165"/>
        <end position="192"/>
    </location>
</feature>
<evidence type="ECO:0000256" key="4">
    <source>
        <dbReference type="ARBA" id="ARBA00022692"/>
    </source>
</evidence>
<evidence type="ECO:0000256" key="8">
    <source>
        <dbReference type="NCBIfam" id="TIGR04265"/>
    </source>
</evidence>
<reference evidence="11 12" key="1">
    <citation type="submission" date="2022-08" db="EMBL/GenBank/DDBJ databases">
        <title>Reclassification of Massilia species as members of the genera Telluria, Duganella, Pseudoduganella, Mokoshia gen. nov. and Zemynaea gen. nov. using orthogonal and non-orthogonal genome-based approaches.</title>
        <authorList>
            <person name="Bowman J.P."/>
        </authorList>
    </citation>
    <scope>NUCLEOTIDE SEQUENCE [LARGE SCALE GENOMIC DNA]</scope>
    <source>
        <strain evidence="11 12">JCM 31661</strain>
    </source>
</reference>
<dbReference type="InterPro" id="IPR025202">
    <property type="entry name" value="PLD-like_dom"/>
</dbReference>
<dbReference type="Pfam" id="PF13091">
    <property type="entry name" value="PLDc_2"/>
    <property type="match status" value="2"/>
</dbReference>
<dbReference type="EC" id="2.7.8.-" evidence="8"/>
<comment type="caution">
    <text evidence="11">The sequence shown here is derived from an EMBL/GenBank/DDBJ whole genome shotgun (WGS) entry which is preliminary data.</text>
</comment>
<dbReference type="SUPFAM" id="SSF56024">
    <property type="entry name" value="Phospholipase D/nuclease"/>
    <property type="match status" value="2"/>
</dbReference>
<accession>A0ABT2AIS6</accession>
<gene>
    <name evidence="11" type="primary">cls</name>
    <name evidence="11" type="ORF">NX780_07010</name>
</gene>
<feature type="domain" description="PLD phosphodiesterase" evidence="10">
    <location>
        <begin position="342"/>
        <end position="369"/>
    </location>
</feature>
<evidence type="ECO:0000256" key="3">
    <source>
        <dbReference type="ARBA" id="ARBA00022679"/>
    </source>
</evidence>
<evidence type="ECO:0000256" key="2">
    <source>
        <dbReference type="ARBA" id="ARBA00022475"/>
    </source>
</evidence>
<dbReference type="RefSeq" id="WP_258827131.1">
    <property type="nucleotide sequence ID" value="NZ_JANUHA010000003.1"/>
</dbReference>
<evidence type="ECO:0000313" key="12">
    <source>
        <dbReference type="Proteomes" id="UP001206572"/>
    </source>
</evidence>
<dbReference type="PANTHER" id="PTHR21248">
    <property type="entry name" value="CARDIOLIPIN SYNTHASE"/>
    <property type="match status" value="1"/>
</dbReference>
<evidence type="ECO:0000259" key="10">
    <source>
        <dbReference type="PROSITE" id="PS50035"/>
    </source>
</evidence>
<evidence type="ECO:0000313" key="11">
    <source>
        <dbReference type="EMBL" id="MCS0596098.1"/>
    </source>
</evidence>
<evidence type="ECO:0000256" key="9">
    <source>
        <dbReference type="SAM" id="Phobius"/>
    </source>
</evidence>
<evidence type="ECO:0000256" key="1">
    <source>
        <dbReference type="ARBA" id="ARBA00004236"/>
    </source>
</evidence>
<dbReference type="SMART" id="SM00155">
    <property type="entry name" value="PLDc"/>
    <property type="match status" value="2"/>
</dbReference>
<keyword evidence="6 9" id="KW-1133">Transmembrane helix</keyword>
<keyword evidence="3" id="KW-0808">Transferase</keyword>
<evidence type="ECO:0000256" key="7">
    <source>
        <dbReference type="ARBA" id="ARBA00023136"/>
    </source>
</evidence>
<dbReference type="InterPro" id="IPR001736">
    <property type="entry name" value="PLipase_D/transphosphatidylase"/>
</dbReference>
<dbReference type="Proteomes" id="UP001206572">
    <property type="component" value="Unassembled WGS sequence"/>
</dbReference>
<evidence type="ECO:0000256" key="6">
    <source>
        <dbReference type="ARBA" id="ARBA00022989"/>
    </source>
</evidence>
<keyword evidence="4 9" id="KW-0812">Transmembrane</keyword>
<evidence type="ECO:0000256" key="5">
    <source>
        <dbReference type="ARBA" id="ARBA00022737"/>
    </source>
</evidence>
<keyword evidence="12" id="KW-1185">Reference proteome</keyword>
<keyword evidence="5" id="KW-0677">Repeat</keyword>
<dbReference type="NCBIfam" id="TIGR04265">
    <property type="entry name" value="bac_cardiolipin"/>
    <property type="match status" value="1"/>
</dbReference>
<comment type="subcellular location">
    <subcellularLocation>
        <location evidence="1">Cell membrane</location>
    </subcellularLocation>
</comment>
<organism evidence="11 12">
    <name type="scientific">Massilia agri</name>
    <dbReference type="NCBI Taxonomy" id="1886785"/>
    <lineage>
        <taxon>Bacteria</taxon>
        <taxon>Pseudomonadati</taxon>
        <taxon>Pseudomonadota</taxon>
        <taxon>Betaproteobacteria</taxon>
        <taxon>Burkholderiales</taxon>
        <taxon>Oxalobacteraceae</taxon>
        <taxon>Telluria group</taxon>
        <taxon>Massilia</taxon>
    </lineage>
</organism>
<proteinExistence type="predicted"/>
<feature type="transmembrane region" description="Helical" evidence="9">
    <location>
        <begin position="9"/>
        <end position="31"/>
    </location>
</feature>
<name>A0ABT2AIS6_9BURK</name>
<keyword evidence="2" id="KW-1003">Cell membrane</keyword>
<dbReference type="EMBL" id="JANUHA010000003">
    <property type="protein sequence ID" value="MCS0596098.1"/>
    <property type="molecule type" value="Genomic_DNA"/>
</dbReference>
<dbReference type="CDD" id="cd09159">
    <property type="entry name" value="PLDc_ybhO_like_2"/>
    <property type="match status" value="1"/>
</dbReference>
<dbReference type="CDD" id="cd09110">
    <property type="entry name" value="PLDc_CLS_1"/>
    <property type="match status" value="1"/>
</dbReference>
<sequence length="429" mass="48160">MRRKVTPSLFWTILVTAALTLVGGILLLNFAPNEKQIETRLSRQYDSNDPQFRRSLGVLLGPPILEGNKVEVLLNGDQIFPAMLDAIRSAEKTITFETYIYWSESIGKEFADALMERARAGVKVHVMLDFMGSMKMDLAQIDAMKEAGVQVQRYHKPVWWKLARLNNRTHRKLLVIDGKVGFTGGVGIADQWRGNAQDKNHWRDTHFRIEGPVVGQIQAVFNDNWLKATGTVLDGPDYFPALTPAGDMPAQMFSSSPTGGSESMHLMYLMTITAARKTIDLSAAYFVPDDLTIRTLIEAAKRGVRVRILMPGDIIDSDLVKAASRERWGELLAAGVKLAEYQPTMYHVKALIVDDLLVSVGSTNFDNRSFSINDEANLNILHADFAREQTAIFEDDWKRSNPVTKAEFRERPLWERFTTSVASLVGDQL</sequence>
<dbReference type="InterPro" id="IPR022924">
    <property type="entry name" value="Cardiolipin_synthase"/>
</dbReference>
<dbReference type="Gene3D" id="3.30.870.10">
    <property type="entry name" value="Endonuclease Chain A"/>
    <property type="match status" value="2"/>
</dbReference>
<dbReference type="PANTHER" id="PTHR21248:SF22">
    <property type="entry name" value="PHOSPHOLIPASE D"/>
    <property type="match status" value="1"/>
</dbReference>
<keyword evidence="7 9" id="KW-0472">Membrane</keyword>
<dbReference type="PROSITE" id="PS50035">
    <property type="entry name" value="PLD"/>
    <property type="match status" value="2"/>
</dbReference>